<dbReference type="Pfam" id="PF01471">
    <property type="entry name" value="PG_binding_1"/>
    <property type="match status" value="2"/>
</dbReference>
<reference evidence="4" key="1">
    <citation type="journal article" date="2015" name="Int. J. Syst. Evol. Microbiol.">
        <title>Rhizobium alvei sp. nov., isolated from a freshwater river.</title>
        <authorList>
            <person name="Sheu S.Y."/>
            <person name="Huang H.W."/>
            <person name="Young C.C."/>
            <person name="Chen W.M."/>
        </authorList>
    </citation>
    <scope>NUCLEOTIDE SEQUENCE</scope>
    <source>
        <strain evidence="4">TNR-22</strain>
    </source>
</reference>
<dbReference type="EMBL" id="JAUOZU010000001">
    <property type="protein sequence ID" value="MDO6962723.1"/>
    <property type="molecule type" value="Genomic_DNA"/>
</dbReference>
<feature type="domain" description="Peptidoglycan binding-like" evidence="3">
    <location>
        <begin position="130"/>
        <end position="185"/>
    </location>
</feature>
<protein>
    <submittedName>
        <fullName evidence="4">Peptidoglycan-binding domain-containing protein</fullName>
    </submittedName>
</protein>
<reference evidence="4" key="2">
    <citation type="submission" date="2023-07" db="EMBL/GenBank/DDBJ databases">
        <authorList>
            <person name="Shen H."/>
        </authorList>
    </citation>
    <scope>NUCLEOTIDE SEQUENCE</scope>
    <source>
        <strain evidence="4">TNR-22</strain>
    </source>
</reference>
<dbReference type="Gene3D" id="1.10.101.10">
    <property type="entry name" value="PGBD-like superfamily/PGBD"/>
    <property type="match status" value="2"/>
</dbReference>
<evidence type="ECO:0000259" key="3">
    <source>
        <dbReference type="Pfam" id="PF01471"/>
    </source>
</evidence>
<comment type="caution">
    <text evidence="4">The sequence shown here is derived from an EMBL/GenBank/DDBJ whole genome shotgun (WGS) entry which is preliminary data.</text>
</comment>
<evidence type="ECO:0000256" key="2">
    <source>
        <dbReference type="SAM" id="Phobius"/>
    </source>
</evidence>
<keyword evidence="2" id="KW-1133">Transmembrane helix</keyword>
<evidence type="ECO:0000256" key="1">
    <source>
        <dbReference type="SAM" id="MobiDB-lite"/>
    </source>
</evidence>
<feature type="region of interest" description="Disordered" evidence="1">
    <location>
        <begin position="1"/>
        <end position="20"/>
    </location>
</feature>
<dbReference type="InterPro" id="IPR036365">
    <property type="entry name" value="PGBD-like_sf"/>
</dbReference>
<sequence>MAQPKRKSPERPNSRKPVKKPARIVVLGEALLGLMGRHPRLLAGVGTFVVVFSFVAANALWYQPRHHPAPLLATRMIDEQETAPNDVAMNAAPAESDVEDEPGVTTFRIERQDDPSTAVTKPAAPAAKPSELVRSIQRELANLGLYNGPADGLEGAHTTAAIAFYEETEGLKPTGKVSQALLDRLSKPSKNVAVLPEDRPAYDKTASTKPAGDDVAALINESNDMPAVAIPQPKPVSPALVMKIQQALADMAYKGVKVDGIAGEATRAAIRSFEKSYRMPVTGEPSQKLLDKLKSIGAV</sequence>
<evidence type="ECO:0000313" key="5">
    <source>
        <dbReference type="Proteomes" id="UP001174932"/>
    </source>
</evidence>
<feature type="transmembrane region" description="Helical" evidence="2">
    <location>
        <begin position="41"/>
        <end position="62"/>
    </location>
</feature>
<evidence type="ECO:0000313" key="4">
    <source>
        <dbReference type="EMBL" id="MDO6962723.1"/>
    </source>
</evidence>
<dbReference type="InterPro" id="IPR036366">
    <property type="entry name" value="PGBDSf"/>
</dbReference>
<dbReference type="SUPFAM" id="SSF47090">
    <property type="entry name" value="PGBD-like"/>
    <property type="match status" value="2"/>
</dbReference>
<gene>
    <name evidence="4" type="ORF">Q4481_02070</name>
</gene>
<keyword evidence="2" id="KW-0812">Transmembrane</keyword>
<keyword evidence="5" id="KW-1185">Reference proteome</keyword>
<feature type="compositionally biased region" description="Low complexity" evidence="1">
    <location>
        <begin position="115"/>
        <end position="130"/>
    </location>
</feature>
<dbReference type="Proteomes" id="UP001174932">
    <property type="component" value="Unassembled WGS sequence"/>
</dbReference>
<feature type="region of interest" description="Disordered" evidence="1">
    <location>
        <begin position="110"/>
        <end position="131"/>
    </location>
</feature>
<feature type="domain" description="Peptidoglycan binding-like" evidence="3">
    <location>
        <begin position="240"/>
        <end position="293"/>
    </location>
</feature>
<dbReference type="RefSeq" id="WP_304374603.1">
    <property type="nucleotide sequence ID" value="NZ_JAUOZU010000001.1"/>
</dbReference>
<dbReference type="InterPro" id="IPR002477">
    <property type="entry name" value="Peptidoglycan-bd-like"/>
</dbReference>
<proteinExistence type="predicted"/>
<name>A0ABT8YHC7_9HYPH</name>
<keyword evidence="2" id="KW-0472">Membrane</keyword>
<organism evidence="4 5">
    <name type="scientific">Rhizobium alvei</name>
    <dbReference type="NCBI Taxonomy" id="1132659"/>
    <lineage>
        <taxon>Bacteria</taxon>
        <taxon>Pseudomonadati</taxon>
        <taxon>Pseudomonadota</taxon>
        <taxon>Alphaproteobacteria</taxon>
        <taxon>Hyphomicrobiales</taxon>
        <taxon>Rhizobiaceae</taxon>
        <taxon>Rhizobium/Agrobacterium group</taxon>
        <taxon>Rhizobium</taxon>
    </lineage>
</organism>
<accession>A0ABT8YHC7</accession>